<evidence type="ECO:0000256" key="1">
    <source>
        <dbReference type="SAM" id="MobiDB-lite"/>
    </source>
</evidence>
<evidence type="ECO:0000313" key="3">
    <source>
        <dbReference type="EMBL" id="KAK4215483.1"/>
    </source>
</evidence>
<feature type="compositionally biased region" description="Acidic residues" evidence="1">
    <location>
        <begin position="356"/>
        <end position="365"/>
    </location>
</feature>
<organism evidence="3 4">
    <name type="scientific">Rhypophila decipiens</name>
    <dbReference type="NCBI Taxonomy" id="261697"/>
    <lineage>
        <taxon>Eukaryota</taxon>
        <taxon>Fungi</taxon>
        <taxon>Dikarya</taxon>
        <taxon>Ascomycota</taxon>
        <taxon>Pezizomycotina</taxon>
        <taxon>Sordariomycetes</taxon>
        <taxon>Sordariomycetidae</taxon>
        <taxon>Sordariales</taxon>
        <taxon>Naviculisporaceae</taxon>
        <taxon>Rhypophila</taxon>
    </lineage>
</organism>
<name>A0AAN7B968_9PEZI</name>
<accession>A0AAN7B968</accession>
<feature type="region of interest" description="Disordered" evidence="1">
    <location>
        <begin position="418"/>
        <end position="438"/>
    </location>
</feature>
<protein>
    <recommendedName>
        <fullName evidence="2">2EXR domain-containing protein</fullName>
    </recommendedName>
</protein>
<feature type="compositionally biased region" description="Acidic residues" evidence="1">
    <location>
        <begin position="426"/>
        <end position="438"/>
    </location>
</feature>
<dbReference type="InterPro" id="IPR045518">
    <property type="entry name" value="2EXR"/>
</dbReference>
<feature type="domain" description="2EXR" evidence="2">
    <location>
        <begin position="36"/>
        <end position="139"/>
    </location>
</feature>
<feature type="region of interest" description="Disordered" evidence="1">
    <location>
        <begin position="347"/>
        <end position="405"/>
    </location>
</feature>
<dbReference type="AlphaFoldDB" id="A0AAN7B968"/>
<comment type="caution">
    <text evidence="3">The sequence shown here is derived from an EMBL/GenBank/DDBJ whole genome shotgun (WGS) entry which is preliminary data.</text>
</comment>
<dbReference type="EMBL" id="MU858079">
    <property type="protein sequence ID" value="KAK4215483.1"/>
    <property type="molecule type" value="Genomic_DNA"/>
</dbReference>
<evidence type="ECO:0000313" key="4">
    <source>
        <dbReference type="Proteomes" id="UP001301769"/>
    </source>
</evidence>
<gene>
    <name evidence="3" type="ORF">QBC37DRAFT_123060</name>
</gene>
<sequence length="438" mass="51149">MPHHYSPYWDNLEYPWLREKTHHMFDFFRLQQNIAFPQFSRLPIELRHCVWEFFCPALAARSRVYELSYWPGKISSFGGRQTAEFRDTDNLEAQTRELRIVMAVHRESRYFAQRILPDTLPFGPRQGYELPFNKTNDVVFIHTGACAGLDVDDKNPCQLLEGVSDQIHNLAFDYDLFSDYRPPLKEILCAFPNLKRTFVCMEYSGIDIRELKWCVSDMANFCQWEVENNSIAGKDYLRRHWAWPDLTTQRGREYASTQLPLDTIAISGNEDRYEMWPQEYLDNNYLKVARDAGMDIWPMVQFTLFDDQDALERLREYASADHIEGEDYDQDDWDRFHGWAGYLTVSETSGDGFDPRDDEESSTDDELQHKATKKLPGDSDDDDELENGEPWFYNSVGEKVPESAIPPGSIIYYEKRCPALPSKTEDEGDEGDVEDEVD</sequence>
<reference evidence="3" key="2">
    <citation type="submission" date="2023-05" db="EMBL/GenBank/DDBJ databases">
        <authorList>
            <consortium name="Lawrence Berkeley National Laboratory"/>
            <person name="Steindorff A."/>
            <person name="Hensen N."/>
            <person name="Bonometti L."/>
            <person name="Westerberg I."/>
            <person name="Brannstrom I.O."/>
            <person name="Guillou S."/>
            <person name="Cros-Aarteil S."/>
            <person name="Calhoun S."/>
            <person name="Haridas S."/>
            <person name="Kuo A."/>
            <person name="Mondo S."/>
            <person name="Pangilinan J."/>
            <person name="Riley R."/>
            <person name="Labutti K."/>
            <person name="Andreopoulos B."/>
            <person name="Lipzen A."/>
            <person name="Chen C."/>
            <person name="Yanf M."/>
            <person name="Daum C."/>
            <person name="Ng V."/>
            <person name="Clum A."/>
            <person name="Ohm R."/>
            <person name="Martin F."/>
            <person name="Silar P."/>
            <person name="Natvig D."/>
            <person name="Lalanne C."/>
            <person name="Gautier V."/>
            <person name="Ament-Velasquez S.L."/>
            <person name="Kruys A."/>
            <person name="Hutchinson M.I."/>
            <person name="Powell A.J."/>
            <person name="Barry K."/>
            <person name="Miller A.N."/>
            <person name="Grigoriev I.V."/>
            <person name="Debuchy R."/>
            <person name="Gladieux P."/>
            <person name="Thoren M.H."/>
            <person name="Johannesson H."/>
        </authorList>
    </citation>
    <scope>NUCLEOTIDE SEQUENCE</scope>
    <source>
        <strain evidence="3">PSN293</strain>
    </source>
</reference>
<feature type="compositionally biased region" description="Acidic residues" evidence="1">
    <location>
        <begin position="378"/>
        <end position="387"/>
    </location>
</feature>
<dbReference type="Proteomes" id="UP001301769">
    <property type="component" value="Unassembled WGS sequence"/>
</dbReference>
<keyword evidence="4" id="KW-1185">Reference proteome</keyword>
<evidence type="ECO:0000259" key="2">
    <source>
        <dbReference type="Pfam" id="PF20150"/>
    </source>
</evidence>
<reference evidence="3" key="1">
    <citation type="journal article" date="2023" name="Mol. Phylogenet. Evol.">
        <title>Genome-scale phylogeny and comparative genomics of the fungal order Sordariales.</title>
        <authorList>
            <person name="Hensen N."/>
            <person name="Bonometti L."/>
            <person name="Westerberg I."/>
            <person name="Brannstrom I.O."/>
            <person name="Guillou S."/>
            <person name="Cros-Aarteil S."/>
            <person name="Calhoun S."/>
            <person name="Haridas S."/>
            <person name="Kuo A."/>
            <person name="Mondo S."/>
            <person name="Pangilinan J."/>
            <person name="Riley R."/>
            <person name="LaButti K."/>
            <person name="Andreopoulos B."/>
            <person name="Lipzen A."/>
            <person name="Chen C."/>
            <person name="Yan M."/>
            <person name="Daum C."/>
            <person name="Ng V."/>
            <person name="Clum A."/>
            <person name="Steindorff A."/>
            <person name="Ohm R.A."/>
            <person name="Martin F."/>
            <person name="Silar P."/>
            <person name="Natvig D.O."/>
            <person name="Lalanne C."/>
            <person name="Gautier V."/>
            <person name="Ament-Velasquez S.L."/>
            <person name="Kruys A."/>
            <person name="Hutchinson M.I."/>
            <person name="Powell A.J."/>
            <person name="Barry K."/>
            <person name="Miller A.N."/>
            <person name="Grigoriev I.V."/>
            <person name="Debuchy R."/>
            <person name="Gladieux P."/>
            <person name="Hiltunen Thoren M."/>
            <person name="Johannesson H."/>
        </authorList>
    </citation>
    <scope>NUCLEOTIDE SEQUENCE</scope>
    <source>
        <strain evidence="3">PSN293</strain>
    </source>
</reference>
<proteinExistence type="predicted"/>
<dbReference type="Pfam" id="PF20150">
    <property type="entry name" value="2EXR"/>
    <property type="match status" value="1"/>
</dbReference>